<dbReference type="InterPro" id="IPR000524">
    <property type="entry name" value="Tscrpt_reg_HTH_GntR"/>
</dbReference>
<keyword evidence="3" id="KW-0804">Transcription</keyword>
<name>A0A7G7G9S2_9BACT</name>
<proteinExistence type="predicted"/>
<evidence type="ECO:0000256" key="1">
    <source>
        <dbReference type="ARBA" id="ARBA00023015"/>
    </source>
</evidence>
<evidence type="ECO:0000256" key="2">
    <source>
        <dbReference type="ARBA" id="ARBA00023125"/>
    </source>
</evidence>
<dbReference type="Gene3D" id="1.10.10.10">
    <property type="entry name" value="Winged helix-like DNA-binding domain superfamily/Winged helix DNA-binding domain"/>
    <property type="match status" value="1"/>
</dbReference>
<accession>A0A7G7G9S2</accession>
<dbReference type="CDD" id="cd07377">
    <property type="entry name" value="WHTH_GntR"/>
    <property type="match status" value="1"/>
</dbReference>
<dbReference type="AlphaFoldDB" id="A0A7G7G9S2"/>
<dbReference type="PROSITE" id="PS50949">
    <property type="entry name" value="HTH_GNTR"/>
    <property type="match status" value="1"/>
</dbReference>
<dbReference type="GO" id="GO:0003677">
    <property type="term" value="F:DNA binding"/>
    <property type="evidence" value="ECO:0007669"/>
    <property type="project" value="UniProtKB-KW"/>
</dbReference>
<dbReference type="Gene3D" id="1.10.287.100">
    <property type="match status" value="1"/>
</dbReference>
<dbReference type="InterPro" id="IPR036390">
    <property type="entry name" value="WH_DNA-bd_sf"/>
</dbReference>
<organism evidence="5 6">
    <name type="scientific">Adhaeribacter swui</name>
    <dbReference type="NCBI Taxonomy" id="2086471"/>
    <lineage>
        <taxon>Bacteria</taxon>
        <taxon>Pseudomonadati</taxon>
        <taxon>Bacteroidota</taxon>
        <taxon>Cytophagia</taxon>
        <taxon>Cytophagales</taxon>
        <taxon>Hymenobacteraceae</taxon>
        <taxon>Adhaeribacter</taxon>
    </lineage>
</organism>
<evidence type="ECO:0000256" key="3">
    <source>
        <dbReference type="ARBA" id="ARBA00023163"/>
    </source>
</evidence>
<gene>
    <name evidence="5" type="ORF">HUW51_14680</name>
</gene>
<evidence type="ECO:0000259" key="4">
    <source>
        <dbReference type="PROSITE" id="PS50949"/>
    </source>
</evidence>
<feature type="domain" description="HTH gntR-type" evidence="4">
    <location>
        <begin position="7"/>
        <end position="75"/>
    </location>
</feature>
<sequence>MEFKDNEAIYLQIATYVSENILLGKWLSEDKIPSVRDLAGELQVNPNTVMRTYEFLQNQEIIYNKRGIGFFVAPASDKKIKNYRKERFLQQELPEFFRTIYLLDISLEEVQLRYESFKANQFKAVNGNGKSAE</sequence>
<evidence type="ECO:0000313" key="5">
    <source>
        <dbReference type="EMBL" id="QNF33906.1"/>
    </source>
</evidence>
<reference evidence="5 6" key="1">
    <citation type="journal article" date="2018" name="Int. J. Syst. Evol. Microbiol.">
        <title>Adhaeribacter swui sp. nov., isolated from wet mud.</title>
        <authorList>
            <person name="Kim D.U."/>
            <person name="Kim K.W."/>
            <person name="Kang M.S."/>
            <person name="Kim J.Y."/>
            <person name="Jang J.H."/>
            <person name="Kim M.K."/>
        </authorList>
    </citation>
    <scope>NUCLEOTIDE SEQUENCE [LARGE SCALE GENOMIC DNA]</scope>
    <source>
        <strain evidence="5 6">KCTC 52873</strain>
    </source>
</reference>
<protein>
    <submittedName>
        <fullName evidence="5">GntR family transcriptional regulator</fullName>
    </submittedName>
</protein>
<evidence type="ECO:0000313" key="6">
    <source>
        <dbReference type="Proteomes" id="UP000515237"/>
    </source>
</evidence>
<dbReference type="PANTHER" id="PTHR38445:SF10">
    <property type="entry name" value="GNTR-FAMILY TRANSCRIPTIONAL REGULATOR"/>
    <property type="match status" value="1"/>
</dbReference>
<dbReference type="Pfam" id="PF00392">
    <property type="entry name" value="GntR"/>
    <property type="match status" value="1"/>
</dbReference>
<dbReference type="RefSeq" id="WP_185270388.1">
    <property type="nucleotide sequence ID" value="NZ_CP055156.1"/>
</dbReference>
<dbReference type="PANTHER" id="PTHR38445">
    <property type="entry name" value="HTH-TYPE TRANSCRIPTIONAL REPRESSOR YTRA"/>
    <property type="match status" value="1"/>
</dbReference>
<dbReference type="SMART" id="SM00345">
    <property type="entry name" value="HTH_GNTR"/>
    <property type="match status" value="1"/>
</dbReference>
<keyword evidence="2" id="KW-0238">DNA-binding</keyword>
<dbReference type="KEGG" id="aswu:HUW51_14680"/>
<dbReference type="InterPro" id="IPR036388">
    <property type="entry name" value="WH-like_DNA-bd_sf"/>
</dbReference>
<dbReference type="Proteomes" id="UP000515237">
    <property type="component" value="Chromosome"/>
</dbReference>
<keyword evidence="6" id="KW-1185">Reference proteome</keyword>
<dbReference type="SUPFAM" id="SSF46785">
    <property type="entry name" value="Winged helix' DNA-binding domain"/>
    <property type="match status" value="1"/>
</dbReference>
<dbReference type="EMBL" id="CP055156">
    <property type="protein sequence ID" value="QNF33906.1"/>
    <property type="molecule type" value="Genomic_DNA"/>
</dbReference>
<dbReference type="GO" id="GO:0003700">
    <property type="term" value="F:DNA-binding transcription factor activity"/>
    <property type="evidence" value="ECO:0007669"/>
    <property type="project" value="InterPro"/>
</dbReference>
<keyword evidence="1" id="KW-0805">Transcription regulation</keyword>